<evidence type="ECO:0000259" key="1">
    <source>
        <dbReference type="Pfam" id="PF17517"/>
    </source>
</evidence>
<dbReference type="Proteomes" id="UP000064967">
    <property type="component" value="Chromosome"/>
</dbReference>
<organism evidence="2 3">
    <name type="scientific">Labilithrix luteola</name>
    <dbReference type="NCBI Taxonomy" id="1391654"/>
    <lineage>
        <taxon>Bacteria</taxon>
        <taxon>Pseudomonadati</taxon>
        <taxon>Myxococcota</taxon>
        <taxon>Polyangia</taxon>
        <taxon>Polyangiales</taxon>
        <taxon>Labilitrichaceae</taxon>
        <taxon>Labilithrix</taxon>
    </lineage>
</organism>
<dbReference type="InterPro" id="IPR035234">
    <property type="entry name" value="IgGFc-bd_N"/>
</dbReference>
<dbReference type="Pfam" id="PF17517">
    <property type="entry name" value="IgGFc_binding"/>
    <property type="match status" value="1"/>
</dbReference>
<dbReference type="PANTHER" id="PTHR46534:SF1">
    <property type="entry name" value="IGGFC-BINDING PROTEIN N-TERMINAL DOMAIN-CONTAINING PROTEIN"/>
    <property type="match status" value="1"/>
</dbReference>
<proteinExistence type="predicted"/>
<dbReference type="EMBL" id="CP012333">
    <property type="protein sequence ID" value="AKU99508.1"/>
    <property type="molecule type" value="Genomic_DNA"/>
</dbReference>
<name>A0A0K1Q147_9BACT</name>
<evidence type="ECO:0000313" key="2">
    <source>
        <dbReference type="EMBL" id="AKU99508.1"/>
    </source>
</evidence>
<protein>
    <recommendedName>
        <fullName evidence="1">IgGFc-binding protein N-terminal domain-containing protein</fullName>
    </recommendedName>
</protein>
<gene>
    <name evidence="2" type="ORF">AKJ09_06172</name>
</gene>
<accession>A0A0K1Q147</accession>
<dbReference type="KEGG" id="llu:AKJ09_06172"/>
<dbReference type="PANTHER" id="PTHR46534">
    <property type="entry name" value="IGGFC_BINDING DOMAIN-CONTAINING PROTEIN"/>
    <property type="match status" value="1"/>
</dbReference>
<sequence length="556" mass="58116">MKKVLDGCSDGEVVLQECGPGQGCGNGQCVDACASAEMSKGSVGCSFWTLPPEDGTYGHGSCFAAMIANTWDQPVTIEADFGSDPLALGNSLFTARNDSVGRTIYTPLAGPLPAGEVAIVFLSQGPKESRSGDSPYIACPSVATAALARDPLDHATALTKAFRLKTSAPVSAYSIFPYGGSPSYIPSATLLLPVSSWGTNYVAVSAGKVMKAGSGVAGPDAKTTLQIVANEDDTRVRMLPVADVAEGAGVAGAGANVPQTWILSRGQVLQLSQVGELTGSPIESNKPIGMFGGTECVYIPSGFAACDTLQQQIPPLSQWGSDYALVPFRPRIDSHGGVEAREYVPYRLVGAVDNTKLTYDPAPPAGAPEWLSAGQVVNFISASLVTVKSQDSDHPFYAGVYMTGGLFNTTHVVNGGASTSGSTSGDPDFVNVVPSEQFLDHYVFFADYTYPETSLTVVRRKTARGFLPVELDCAGELEGFQPLGTSGEYEFAWVVLTARGVNATFPRGECSLGRHEAKSDGPFSVTVWGTGDFASYGYAAGMGSRPLNTVVAPVIR</sequence>
<evidence type="ECO:0000313" key="3">
    <source>
        <dbReference type="Proteomes" id="UP000064967"/>
    </source>
</evidence>
<keyword evidence="3" id="KW-1185">Reference proteome</keyword>
<dbReference type="STRING" id="1391654.AKJ09_06172"/>
<feature type="domain" description="IgGFc-binding protein N-terminal" evidence="1">
    <location>
        <begin position="187"/>
        <end position="529"/>
    </location>
</feature>
<dbReference type="AlphaFoldDB" id="A0A0K1Q147"/>
<reference evidence="2 3" key="1">
    <citation type="submission" date="2015-08" db="EMBL/GenBank/DDBJ databases">
        <authorList>
            <person name="Babu N.S."/>
            <person name="Beckwith C.J."/>
            <person name="Beseler K.G."/>
            <person name="Brison A."/>
            <person name="Carone J.V."/>
            <person name="Caskin T.P."/>
            <person name="Diamond M."/>
            <person name="Durham M.E."/>
            <person name="Foxe J.M."/>
            <person name="Go M."/>
            <person name="Henderson B.A."/>
            <person name="Jones I.B."/>
            <person name="McGettigan J.A."/>
            <person name="Micheletti S.J."/>
            <person name="Nasrallah M.E."/>
            <person name="Ortiz D."/>
            <person name="Piller C.R."/>
            <person name="Privatt S.R."/>
            <person name="Schneider S.L."/>
            <person name="Sharp S."/>
            <person name="Smith T.C."/>
            <person name="Stanton J.D."/>
            <person name="Ullery H.E."/>
            <person name="Wilson R.J."/>
            <person name="Serrano M.G."/>
            <person name="Buck G."/>
            <person name="Lee V."/>
            <person name="Wang Y."/>
            <person name="Carvalho R."/>
            <person name="Voegtly L."/>
            <person name="Shi R."/>
            <person name="Duckworth R."/>
            <person name="Johnson A."/>
            <person name="Loviza R."/>
            <person name="Walstead R."/>
            <person name="Shah Z."/>
            <person name="Kiflezghi M."/>
            <person name="Wade K."/>
            <person name="Ball S.L."/>
            <person name="Bradley K.W."/>
            <person name="Asai D.J."/>
            <person name="Bowman C.A."/>
            <person name="Russell D.A."/>
            <person name="Pope W.H."/>
            <person name="Jacobs-Sera D."/>
            <person name="Hendrix R.W."/>
            <person name="Hatfull G.F."/>
        </authorList>
    </citation>
    <scope>NUCLEOTIDE SEQUENCE [LARGE SCALE GENOMIC DNA]</scope>
    <source>
        <strain evidence="2 3">DSM 27648</strain>
    </source>
</reference>